<feature type="transmembrane region" description="Helical" evidence="14">
    <location>
        <begin position="149"/>
        <end position="172"/>
    </location>
</feature>
<dbReference type="InterPro" id="IPR016483">
    <property type="entry name" value="UCP006404_Pept_M50_CBS"/>
</dbReference>
<evidence type="ECO:0000256" key="13">
    <source>
        <dbReference type="ARBA" id="ARBA00023136"/>
    </source>
</evidence>
<protein>
    <recommendedName>
        <fullName evidence="14">Zinc metalloprotease</fullName>
    </recommendedName>
</protein>
<evidence type="ECO:0000259" key="17">
    <source>
        <dbReference type="Pfam" id="PF02163"/>
    </source>
</evidence>
<dbReference type="GO" id="GO:0006508">
    <property type="term" value="P:proteolysis"/>
    <property type="evidence" value="ECO:0007669"/>
    <property type="project" value="UniProtKB-KW"/>
</dbReference>
<evidence type="ECO:0000256" key="3">
    <source>
        <dbReference type="ARBA" id="ARBA00022475"/>
    </source>
</evidence>
<gene>
    <name evidence="18" type="ORF">CBR64_19405</name>
</gene>
<dbReference type="GO" id="GO:0005886">
    <property type="term" value="C:plasma membrane"/>
    <property type="evidence" value="ECO:0007669"/>
    <property type="project" value="UniProtKB-SubCell"/>
</dbReference>
<keyword evidence="8 14" id="KW-0378">Hydrolase</keyword>
<dbReference type="PANTHER" id="PTHR39188:SF3">
    <property type="entry name" value="STAGE IV SPORULATION PROTEIN FB"/>
    <property type="match status" value="1"/>
</dbReference>
<dbReference type="OrthoDB" id="9781963at2"/>
<proteinExistence type="inferred from homology"/>
<evidence type="ECO:0000256" key="9">
    <source>
        <dbReference type="ARBA" id="ARBA00022833"/>
    </source>
</evidence>
<feature type="transmembrane region" description="Helical" evidence="14">
    <location>
        <begin position="64"/>
        <end position="85"/>
    </location>
</feature>
<evidence type="ECO:0000256" key="11">
    <source>
        <dbReference type="ARBA" id="ARBA00023049"/>
    </source>
</evidence>
<dbReference type="RefSeq" id="WP_087472193.1">
    <property type="nucleotide sequence ID" value="NZ_CP021383.1"/>
</dbReference>
<evidence type="ECO:0000256" key="14">
    <source>
        <dbReference type="PIRNR" id="PIRNR006404"/>
    </source>
</evidence>
<evidence type="ECO:0000256" key="4">
    <source>
        <dbReference type="ARBA" id="ARBA00022670"/>
    </source>
</evidence>
<feature type="binding site" evidence="16">
    <location>
        <position position="178"/>
    </location>
    <ligand>
        <name>Zn(2+)</name>
        <dbReference type="ChEBI" id="CHEBI:29105"/>
        <note>catalytic</note>
    </ligand>
</feature>
<feature type="transmembrane region" description="Helical" evidence="14">
    <location>
        <begin position="229"/>
        <end position="246"/>
    </location>
</feature>
<evidence type="ECO:0000256" key="7">
    <source>
        <dbReference type="ARBA" id="ARBA00022737"/>
    </source>
</evidence>
<dbReference type="GO" id="GO:0008237">
    <property type="term" value="F:metallopeptidase activity"/>
    <property type="evidence" value="ECO:0007669"/>
    <property type="project" value="UniProtKB-UniRule"/>
</dbReference>
<dbReference type="PANTHER" id="PTHR39188">
    <property type="entry name" value="MEMBRANE-ASSOCIATED ZINC METALLOPROTEASE M50B"/>
    <property type="match status" value="1"/>
</dbReference>
<feature type="domain" description="Peptidase M50" evidence="17">
    <location>
        <begin position="70"/>
        <end position="143"/>
    </location>
</feature>
<evidence type="ECO:0000256" key="12">
    <source>
        <dbReference type="ARBA" id="ARBA00023122"/>
    </source>
</evidence>
<feature type="transmembrane region" description="Helical" evidence="14">
    <location>
        <begin position="122"/>
        <end position="143"/>
    </location>
</feature>
<comment type="cofactor">
    <cofactor evidence="14 16">
        <name>Zn(2+)</name>
        <dbReference type="ChEBI" id="CHEBI:29105"/>
    </cofactor>
    <text evidence="14 16">Binds 1 zinc ion per subunit.</text>
</comment>
<dbReference type="KEGG" id="cceu:CBR64_19405"/>
<evidence type="ECO:0000256" key="15">
    <source>
        <dbReference type="PIRSR" id="PIRSR006404-1"/>
    </source>
</evidence>
<accession>A0A1Y0I0E2</accession>
<evidence type="ECO:0000313" key="18">
    <source>
        <dbReference type="EMBL" id="ARU53276.1"/>
    </source>
</evidence>
<feature type="active site" evidence="15">
    <location>
        <position position="83"/>
    </location>
</feature>
<feature type="transmembrane region" description="Helical" evidence="14">
    <location>
        <begin position="27"/>
        <end position="52"/>
    </location>
</feature>
<keyword evidence="9 14" id="KW-0862">Zinc</keyword>
<keyword evidence="6 14" id="KW-0479">Metal-binding</keyword>
<keyword evidence="11 14" id="KW-0482">Metalloprotease</keyword>
<dbReference type="GO" id="GO:0046872">
    <property type="term" value="F:metal ion binding"/>
    <property type="evidence" value="ECO:0007669"/>
    <property type="project" value="UniProtKB-UniRule"/>
</dbReference>
<feature type="binding site" evidence="16">
    <location>
        <position position="82"/>
    </location>
    <ligand>
        <name>Zn(2+)</name>
        <dbReference type="ChEBI" id="CHEBI:29105"/>
        <note>catalytic</note>
    </ligand>
</feature>
<dbReference type="Proteomes" id="UP000196228">
    <property type="component" value="Chromosome"/>
</dbReference>
<evidence type="ECO:0000256" key="10">
    <source>
        <dbReference type="ARBA" id="ARBA00022989"/>
    </source>
</evidence>
<feature type="domain" description="Peptidase M50" evidence="17">
    <location>
        <begin position="155"/>
        <end position="202"/>
    </location>
</feature>
<name>A0A1Y0I0E2_CELCE</name>
<dbReference type="PIRSF" id="PIRSF006404">
    <property type="entry name" value="UCP006404_Pept_M50_CBS"/>
    <property type="match status" value="1"/>
</dbReference>
<evidence type="ECO:0000313" key="19">
    <source>
        <dbReference type="Proteomes" id="UP000196228"/>
    </source>
</evidence>
<reference evidence="18 19" key="1">
    <citation type="submission" date="2017-05" db="EMBL/GenBank/DDBJ databases">
        <authorList>
            <person name="Song R."/>
            <person name="Chenine A.L."/>
            <person name="Ruprecht R.M."/>
        </authorList>
    </citation>
    <scope>NUCLEOTIDE SEQUENCE [LARGE SCALE GENOMIC DNA]</scope>
    <source>
        <strain evidence="18 19">PSBB019</strain>
    </source>
</reference>
<keyword evidence="3 14" id="KW-1003">Cell membrane</keyword>
<keyword evidence="5 14" id="KW-0812">Transmembrane</keyword>
<evidence type="ECO:0000256" key="16">
    <source>
        <dbReference type="PIRSR" id="PIRSR006404-2"/>
    </source>
</evidence>
<keyword evidence="12" id="KW-0129">CBS domain</keyword>
<feature type="transmembrane region" description="Helical" evidence="14">
    <location>
        <begin position="203"/>
        <end position="223"/>
    </location>
</feature>
<keyword evidence="10 14" id="KW-1133">Transmembrane helix</keyword>
<dbReference type="EMBL" id="CP021383">
    <property type="protein sequence ID" value="ARU53276.1"/>
    <property type="molecule type" value="Genomic_DNA"/>
</dbReference>
<dbReference type="Pfam" id="PF02163">
    <property type="entry name" value="Peptidase_M50"/>
    <property type="match status" value="2"/>
</dbReference>
<evidence type="ECO:0000256" key="6">
    <source>
        <dbReference type="ARBA" id="ARBA00022723"/>
    </source>
</evidence>
<keyword evidence="13 14" id="KW-0472">Membrane</keyword>
<evidence type="ECO:0000256" key="8">
    <source>
        <dbReference type="ARBA" id="ARBA00022801"/>
    </source>
</evidence>
<comment type="subcellular location">
    <subcellularLocation>
        <location evidence="1 14">Cell membrane</location>
        <topology evidence="1 14">Multi-pass membrane protein</topology>
    </subcellularLocation>
</comment>
<sequence length="392" mass="40205">MDGPEPRAPRTPAPAGPRTKGWVIGRIVGAPVILTPSWFLAAAILTVLFVPTVRRLAPQLGNEVYLVSFAFVLLLFASVFLHEVAHALVARARGQHVTELAVTLWGGHTAYSGTSSRPLDGFLISVVGPLTNLALAVVFWVTFQAQPTFSVPALLLYAGAFSNAFVGFFNLLPGLPLDGGQILESAVWAATGSRTRGTVAAGWVGRAVAVGVVAWALVWPLTVDRQPDLWTVAWAALIGAFLWSGAGQAITAGRTREAVSGLSVRGLARPAVAVPSTATVGAVGRSVALAGGPHVLAVLVDGTGRPVGYADPGAAAAVPPDAAETTPVGAVAVPLPTGATIDAHLQGQDMLAVLSRVGRDGAVVVVTDGGRVVGALEVARVVAALREAQRGR</sequence>
<keyword evidence="7" id="KW-0677">Repeat</keyword>
<keyword evidence="4 14" id="KW-0645">Protease</keyword>
<evidence type="ECO:0000256" key="2">
    <source>
        <dbReference type="ARBA" id="ARBA00007931"/>
    </source>
</evidence>
<evidence type="ECO:0000256" key="5">
    <source>
        <dbReference type="ARBA" id="ARBA00022692"/>
    </source>
</evidence>
<organism evidence="18 19">
    <name type="scientific">Cellulosimicrobium cellulans</name>
    <name type="common">Arthrobacter luteus</name>
    <dbReference type="NCBI Taxonomy" id="1710"/>
    <lineage>
        <taxon>Bacteria</taxon>
        <taxon>Bacillati</taxon>
        <taxon>Actinomycetota</taxon>
        <taxon>Actinomycetes</taxon>
        <taxon>Micrococcales</taxon>
        <taxon>Promicromonosporaceae</taxon>
        <taxon>Cellulosimicrobium</taxon>
    </lineage>
</organism>
<comment type="similarity">
    <text evidence="2 14">Belongs to the peptidase M50B family.</text>
</comment>
<dbReference type="InterPro" id="IPR008915">
    <property type="entry name" value="Peptidase_M50"/>
</dbReference>
<dbReference type="AlphaFoldDB" id="A0A1Y0I0E2"/>
<feature type="binding site" evidence="16">
    <location>
        <position position="86"/>
    </location>
    <ligand>
        <name>Zn(2+)</name>
        <dbReference type="ChEBI" id="CHEBI:29105"/>
        <note>catalytic</note>
    </ligand>
</feature>
<evidence type="ECO:0000256" key="1">
    <source>
        <dbReference type="ARBA" id="ARBA00004651"/>
    </source>
</evidence>